<evidence type="ECO:0000313" key="1">
    <source>
        <dbReference type="EMBL" id="GBP15623.1"/>
    </source>
</evidence>
<accession>A0A4C1TM81</accession>
<keyword evidence="2" id="KW-1185">Reference proteome</keyword>
<sequence length="80" mass="8923">MNTLTTFRFTHDAPARPSAMHCRSASPRLVIILLMCTTKPDIAEKGRTGVARVSELEIRPLGVHHDVRVGAFLLPRRDAF</sequence>
<dbReference type="Proteomes" id="UP000299102">
    <property type="component" value="Unassembled WGS sequence"/>
</dbReference>
<reference evidence="1 2" key="1">
    <citation type="journal article" date="2019" name="Commun. Biol.">
        <title>The bagworm genome reveals a unique fibroin gene that provides high tensile strength.</title>
        <authorList>
            <person name="Kono N."/>
            <person name="Nakamura H."/>
            <person name="Ohtoshi R."/>
            <person name="Tomita M."/>
            <person name="Numata K."/>
            <person name="Arakawa K."/>
        </authorList>
    </citation>
    <scope>NUCLEOTIDE SEQUENCE [LARGE SCALE GENOMIC DNA]</scope>
</reference>
<organism evidence="1 2">
    <name type="scientific">Eumeta variegata</name>
    <name type="common">Bagworm moth</name>
    <name type="synonym">Eumeta japonica</name>
    <dbReference type="NCBI Taxonomy" id="151549"/>
    <lineage>
        <taxon>Eukaryota</taxon>
        <taxon>Metazoa</taxon>
        <taxon>Ecdysozoa</taxon>
        <taxon>Arthropoda</taxon>
        <taxon>Hexapoda</taxon>
        <taxon>Insecta</taxon>
        <taxon>Pterygota</taxon>
        <taxon>Neoptera</taxon>
        <taxon>Endopterygota</taxon>
        <taxon>Lepidoptera</taxon>
        <taxon>Glossata</taxon>
        <taxon>Ditrysia</taxon>
        <taxon>Tineoidea</taxon>
        <taxon>Psychidae</taxon>
        <taxon>Oiketicinae</taxon>
        <taxon>Eumeta</taxon>
    </lineage>
</organism>
<comment type="caution">
    <text evidence="1">The sequence shown here is derived from an EMBL/GenBank/DDBJ whole genome shotgun (WGS) entry which is preliminary data.</text>
</comment>
<gene>
    <name evidence="1" type="ORF">EVAR_5319_1</name>
</gene>
<protein>
    <submittedName>
        <fullName evidence="1">Uncharacterized protein</fullName>
    </submittedName>
</protein>
<evidence type="ECO:0000313" key="2">
    <source>
        <dbReference type="Proteomes" id="UP000299102"/>
    </source>
</evidence>
<name>A0A4C1TM81_EUMVA</name>
<proteinExistence type="predicted"/>
<dbReference type="EMBL" id="BGZK01000073">
    <property type="protein sequence ID" value="GBP15623.1"/>
    <property type="molecule type" value="Genomic_DNA"/>
</dbReference>
<dbReference type="AlphaFoldDB" id="A0A4C1TM81"/>